<evidence type="ECO:0008006" key="3">
    <source>
        <dbReference type="Google" id="ProtNLM"/>
    </source>
</evidence>
<protein>
    <recommendedName>
        <fullName evidence="3">MarR family transcriptional regulator</fullName>
    </recommendedName>
</protein>
<sequence length="193" mass="20912">MTGQQLEARAPTLEQDMAAWGESYRAAQRDLNARALAAYALYLRWTVAGQQGDFSSTLARHAGLSRTTAWRAWRAGYALHLGSTATADQGDLVDAARALDNGASVSEVNTALDAHTIRDLAQQLDTGSVGRRMTTEAAQLRQQVQQRLGTLGLEHLPPAERDELVFRAFLTVSDETLAGIVAAYRKTVEAGED</sequence>
<organism evidence="1 2">
    <name type="scientific">Deinococcus carri</name>
    <dbReference type="NCBI Taxonomy" id="1211323"/>
    <lineage>
        <taxon>Bacteria</taxon>
        <taxon>Thermotogati</taxon>
        <taxon>Deinococcota</taxon>
        <taxon>Deinococci</taxon>
        <taxon>Deinococcales</taxon>
        <taxon>Deinococcaceae</taxon>
        <taxon>Deinococcus</taxon>
    </lineage>
</organism>
<dbReference type="EMBL" id="BAABRP010000024">
    <property type="protein sequence ID" value="GAA5514788.1"/>
    <property type="molecule type" value="Genomic_DNA"/>
</dbReference>
<evidence type="ECO:0000313" key="2">
    <source>
        <dbReference type="Proteomes" id="UP001401887"/>
    </source>
</evidence>
<gene>
    <name evidence="1" type="ORF">Dcar01_03549</name>
</gene>
<dbReference type="Proteomes" id="UP001401887">
    <property type="component" value="Unassembled WGS sequence"/>
</dbReference>
<reference evidence="1 2" key="1">
    <citation type="submission" date="2024-02" db="EMBL/GenBank/DDBJ databases">
        <title>Deinococcus carri NBRC 110142.</title>
        <authorList>
            <person name="Ichikawa N."/>
            <person name="Katano-Makiyama Y."/>
            <person name="Hidaka K."/>
        </authorList>
    </citation>
    <scope>NUCLEOTIDE SEQUENCE [LARGE SCALE GENOMIC DNA]</scope>
    <source>
        <strain evidence="1 2">NBRC 110142</strain>
    </source>
</reference>
<comment type="caution">
    <text evidence="1">The sequence shown here is derived from an EMBL/GenBank/DDBJ whole genome shotgun (WGS) entry which is preliminary data.</text>
</comment>
<proteinExistence type="predicted"/>
<evidence type="ECO:0000313" key="1">
    <source>
        <dbReference type="EMBL" id="GAA5514788.1"/>
    </source>
</evidence>
<accession>A0ABP9WE09</accession>
<keyword evidence="2" id="KW-1185">Reference proteome</keyword>
<dbReference type="RefSeq" id="WP_345467914.1">
    <property type="nucleotide sequence ID" value="NZ_BAABRP010000024.1"/>
</dbReference>
<name>A0ABP9WE09_9DEIO</name>